<dbReference type="EMBL" id="JABXBU010000001">
    <property type="protein sequence ID" value="KAF8796603.1"/>
    <property type="molecule type" value="Genomic_DNA"/>
</dbReference>
<protein>
    <recommendedName>
        <fullName evidence="3">CCHC-type domain-containing protein</fullName>
    </recommendedName>
</protein>
<feature type="compositionally biased region" description="Basic residues" evidence="2">
    <location>
        <begin position="45"/>
        <end position="61"/>
    </location>
</feature>
<keyword evidence="5" id="KW-1185">Reference proteome</keyword>
<dbReference type="SMART" id="SM00343">
    <property type="entry name" value="ZnF_C2HC"/>
    <property type="match status" value="1"/>
</dbReference>
<dbReference type="Pfam" id="PF00098">
    <property type="entry name" value="zf-CCHC"/>
    <property type="match status" value="1"/>
</dbReference>
<gene>
    <name evidence="4" type="ORF">HNY73_000959</name>
</gene>
<dbReference type="InterPro" id="IPR036875">
    <property type="entry name" value="Znf_CCHC_sf"/>
</dbReference>
<evidence type="ECO:0000313" key="5">
    <source>
        <dbReference type="Proteomes" id="UP000807504"/>
    </source>
</evidence>
<dbReference type="PROSITE" id="PS50158">
    <property type="entry name" value="ZF_CCHC"/>
    <property type="match status" value="1"/>
</dbReference>
<accession>A0A8T0G5U2</accession>
<evidence type="ECO:0000313" key="4">
    <source>
        <dbReference type="EMBL" id="KAF8796603.1"/>
    </source>
</evidence>
<comment type="caution">
    <text evidence="4">The sequence shown here is derived from an EMBL/GenBank/DDBJ whole genome shotgun (WGS) entry which is preliminary data.</text>
</comment>
<feature type="region of interest" description="Disordered" evidence="2">
    <location>
        <begin position="33"/>
        <end position="89"/>
    </location>
</feature>
<dbReference type="Gene3D" id="4.10.60.10">
    <property type="entry name" value="Zinc finger, CCHC-type"/>
    <property type="match status" value="1"/>
</dbReference>
<feature type="compositionally biased region" description="Basic and acidic residues" evidence="2">
    <location>
        <begin position="62"/>
        <end position="76"/>
    </location>
</feature>
<dbReference type="AlphaFoldDB" id="A0A8T0G5U2"/>
<keyword evidence="1" id="KW-0863">Zinc-finger</keyword>
<organism evidence="4 5">
    <name type="scientific">Argiope bruennichi</name>
    <name type="common">Wasp spider</name>
    <name type="synonym">Aranea bruennichi</name>
    <dbReference type="NCBI Taxonomy" id="94029"/>
    <lineage>
        <taxon>Eukaryota</taxon>
        <taxon>Metazoa</taxon>
        <taxon>Ecdysozoa</taxon>
        <taxon>Arthropoda</taxon>
        <taxon>Chelicerata</taxon>
        <taxon>Arachnida</taxon>
        <taxon>Araneae</taxon>
        <taxon>Araneomorphae</taxon>
        <taxon>Entelegynae</taxon>
        <taxon>Araneoidea</taxon>
        <taxon>Araneidae</taxon>
        <taxon>Argiope</taxon>
    </lineage>
</organism>
<keyword evidence="1" id="KW-0479">Metal-binding</keyword>
<reference evidence="4" key="2">
    <citation type="submission" date="2020-06" db="EMBL/GenBank/DDBJ databases">
        <authorList>
            <person name="Sheffer M."/>
        </authorList>
    </citation>
    <scope>NUCLEOTIDE SEQUENCE</scope>
</reference>
<evidence type="ECO:0000256" key="2">
    <source>
        <dbReference type="SAM" id="MobiDB-lite"/>
    </source>
</evidence>
<evidence type="ECO:0000259" key="3">
    <source>
        <dbReference type="PROSITE" id="PS50158"/>
    </source>
</evidence>
<dbReference type="InterPro" id="IPR001878">
    <property type="entry name" value="Znf_CCHC"/>
</dbReference>
<dbReference type="SUPFAM" id="SSF57756">
    <property type="entry name" value="Retrovirus zinc finger-like domains"/>
    <property type="match status" value="1"/>
</dbReference>
<dbReference type="GO" id="GO:0003676">
    <property type="term" value="F:nucleic acid binding"/>
    <property type="evidence" value="ECO:0007669"/>
    <property type="project" value="InterPro"/>
</dbReference>
<feature type="compositionally biased region" description="Polar residues" evidence="2">
    <location>
        <begin position="77"/>
        <end position="89"/>
    </location>
</feature>
<keyword evidence="1" id="KW-0862">Zinc</keyword>
<dbReference type="GO" id="GO:0008270">
    <property type="term" value="F:zinc ion binding"/>
    <property type="evidence" value="ECO:0007669"/>
    <property type="project" value="UniProtKB-KW"/>
</dbReference>
<dbReference type="Proteomes" id="UP000807504">
    <property type="component" value="Unassembled WGS sequence"/>
</dbReference>
<feature type="compositionally biased region" description="Basic and acidic residues" evidence="2">
    <location>
        <begin position="33"/>
        <end position="44"/>
    </location>
</feature>
<evidence type="ECO:0000256" key="1">
    <source>
        <dbReference type="PROSITE-ProRule" id="PRU00047"/>
    </source>
</evidence>
<name>A0A8T0G5U2_ARGBR</name>
<proteinExistence type="predicted"/>
<feature type="domain" description="CCHC-type" evidence="3">
    <location>
        <begin position="135"/>
        <end position="150"/>
    </location>
</feature>
<sequence length="151" mass="16905">MSRKIASETNILVLDSFINKAVDHLDAETQKRRKELLASREKAKAAKQKKKNKRTRGRGRRIRSDSSEAEEVRQLHGESSNSIGVQIRFSGNSSPSIQVIREDDIVGRIRSDISDLSDISDISIDGLGFFGENGRCYNCGRRGHWANGCPF</sequence>
<reference evidence="4" key="1">
    <citation type="journal article" date="2020" name="bioRxiv">
        <title>Chromosome-level reference genome of the European wasp spider Argiope bruennichi: a resource for studies on range expansion and evolutionary adaptation.</title>
        <authorList>
            <person name="Sheffer M.M."/>
            <person name="Hoppe A."/>
            <person name="Krehenwinkel H."/>
            <person name="Uhl G."/>
            <person name="Kuss A.W."/>
            <person name="Jensen L."/>
            <person name="Jensen C."/>
            <person name="Gillespie R.G."/>
            <person name="Hoff K.J."/>
            <person name="Prost S."/>
        </authorList>
    </citation>
    <scope>NUCLEOTIDE SEQUENCE</scope>
</reference>